<evidence type="ECO:0000256" key="3">
    <source>
        <dbReference type="ARBA" id="ARBA00023125"/>
    </source>
</evidence>
<dbReference type="Pfam" id="PF00126">
    <property type="entry name" value="HTH_1"/>
    <property type="match status" value="1"/>
</dbReference>
<protein>
    <submittedName>
        <fullName evidence="6">LysR family transcriptional regulator</fullName>
    </submittedName>
</protein>
<dbReference type="InterPro" id="IPR000847">
    <property type="entry name" value="LysR_HTH_N"/>
</dbReference>
<dbReference type="Proteomes" id="UP001070352">
    <property type="component" value="Unassembled WGS sequence"/>
</dbReference>
<dbReference type="Gene3D" id="1.10.10.10">
    <property type="entry name" value="Winged helix-like DNA-binding domain superfamily/Winged helix DNA-binding domain"/>
    <property type="match status" value="1"/>
</dbReference>
<dbReference type="InterPro" id="IPR036390">
    <property type="entry name" value="WH_DNA-bd_sf"/>
</dbReference>
<sequence length="296" mass="33408">MNLHALRLFYTVAEEGNVTCAAKKLNISQPAVTAQIKKLEKEIGLTLLSPRGRGIYLTQTGLQLAKQAKRLFSLQNEIESYLEHLKEGSVGKLHIVATSLPANFLLPKWISRFKGEYPDVDVEITTVNSTEAISQLVNYKADIGIIGGNRTFNKHISSTLLLEDEMVFISNNKHKYAEQTTTLAEIVKEPFVFREEGSFSRELLFSLCNLFNVNKPCTGLQMNGLNETINTVIEGYGITFVSFLEVNRYISRGDVKRINVEHVDVTNPISLCWRNDDVISTSAFNFIELIRKEKME</sequence>
<dbReference type="RefSeq" id="WP_003223677.1">
    <property type="nucleotide sequence ID" value="NZ_CBCRWV010000012.1"/>
</dbReference>
<evidence type="ECO:0000256" key="1">
    <source>
        <dbReference type="ARBA" id="ARBA00009437"/>
    </source>
</evidence>
<reference evidence="6" key="1">
    <citation type="submission" date="2022-02" db="EMBL/GenBank/DDBJ databases">
        <title>Crop Bioprotection Bacillus Genome Sequencing.</title>
        <authorList>
            <person name="Dunlap C."/>
        </authorList>
    </citation>
    <scope>NUCLEOTIDE SEQUENCE</scope>
    <source>
        <strain evidence="6">M18B4</strain>
    </source>
</reference>
<dbReference type="FunFam" id="1.10.10.10:FF:000001">
    <property type="entry name" value="LysR family transcriptional regulator"/>
    <property type="match status" value="1"/>
</dbReference>
<dbReference type="SUPFAM" id="SSF53850">
    <property type="entry name" value="Periplasmic binding protein-like II"/>
    <property type="match status" value="1"/>
</dbReference>
<gene>
    <name evidence="6" type="ORF">MOC45_10440</name>
</gene>
<dbReference type="InterPro" id="IPR005119">
    <property type="entry name" value="LysR_subst-bd"/>
</dbReference>
<evidence type="ECO:0000313" key="6">
    <source>
        <dbReference type="EMBL" id="MCY8121014.1"/>
    </source>
</evidence>
<name>A0A9Q4DN46_BACSC</name>
<keyword evidence="4" id="KW-0804">Transcription</keyword>
<dbReference type="GO" id="GO:0003700">
    <property type="term" value="F:DNA-binding transcription factor activity"/>
    <property type="evidence" value="ECO:0007669"/>
    <property type="project" value="InterPro"/>
</dbReference>
<dbReference type="PROSITE" id="PS50931">
    <property type="entry name" value="HTH_LYSR"/>
    <property type="match status" value="1"/>
</dbReference>
<dbReference type="EMBL" id="JALANJ010000014">
    <property type="protein sequence ID" value="MCY8121014.1"/>
    <property type="molecule type" value="Genomic_DNA"/>
</dbReference>
<dbReference type="SUPFAM" id="SSF46785">
    <property type="entry name" value="Winged helix' DNA-binding domain"/>
    <property type="match status" value="1"/>
</dbReference>
<keyword evidence="3" id="KW-0238">DNA-binding</keyword>
<evidence type="ECO:0000313" key="7">
    <source>
        <dbReference type="Proteomes" id="UP001070352"/>
    </source>
</evidence>
<dbReference type="Pfam" id="PF03466">
    <property type="entry name" value="LysR_substrate"/>
    <property type="match status" value="1"/>
</dbReference>
<dbReference type="InterPro" id="IPR036388">
    <property type="entry name" value="WH-like_DNA-bd_sf"/>
</dbReference>
<evidence type="ECO:0000256" key="4">
    <source>
        <dbReference type="ARBA" id="ARBA00023163"/>
    </source>
</evidence>
<proteinExistence type="inferred from homology"/>
<dbReference type="Gene3D" id="3.40.190.10">
    <property type="entry name" value="Periplasmic binding protein-like II"/>
    <property type="match status" value="2"/>
</dbReference>
<accession>A0A9Q4DN46</accession>
<comment type="caution">
    <text evidence="6">The sequence shown here is derived from an EMBL/GenBank/DDBJ whole genome shotgun (WGS) entry which is preliminary data.</text>
</comment>
<evidence type="ECO:0000259" key="5">
    <source>
        <dbReference type="PROSITE" id="PS50931"/>
    </source>
</evidence>
<feature type="domain" description="HTH lysR-type" evidence="5">
    <location>
        <begin position="1"/>
        <end position="58"/>
    </location>
</feature>
<evidence type="ECO:0000256" key="2">
    <source>
        <dbReference type="ARBA" id="ARBA00023015"/>
    </source>
</evidence>
<dbReference type="PRINTS" id="PR00039">
    <property type="entry name" value="HTHLYSR"/>
</dbReference>
<organism evidence="6 7">
    <name type="scientific">Bacillus spizizenii</name>
    <name type="common">Bacillus subtilis subsp. spizizenii</name>
    <dbReference type="NCBI Taxonomy" id="96241"/>
    <lineage>
        <taxon>Bacteria</taxon>
        <taxon>Bacillati</taxon>
        <taxon>Bacillota</taxon>
        <taxon>Bacilli</taxon>
        <taxon>Bacillales</taxon>
        <taxon>Bacillaceae</taxon>
        <taxon>Bacillus</taxon>
    </lineage>
</organism>
<dbReference type="PANTHER" id="PTHR30126:SF40">
    <property type="entry name" value="HTH-TYPE TRANSCRIPTIONAL REGULATOR GLTR"/>
    <property type="match status" value="1"/>
</dbReference>
<dbReference type="PANTHER" id="PTHR30126">
    <property type="entry name" value="HTH-TYPE TRANSCRIPTIONAL REGULATOR"/>
    <property type="match status" value="1"/>
</dbReference>
<dbReference type="GO" id="GO:0000976">
    <property type="term" value="F:transcription cis-regulatory region binding"/>
    <property type="evidence" value="ECO:0007669"/>
    <property type="project" value="TreeGrafter"/>
</dbReference>
<comment type="similarity">
    <text evidence="1">Belongs to the LysR transcriptional regulatory family.</text>
</comment>
<dbReference type="AlphaFoldDB" id="A0A9Q4DN46"/>
<keyword evidence="2" id="KW-0805">Transcription regulation</keyword>